<dbReference type="EMBL" id="JAAIUW010000006">
    <property type="protein sequence ID" value="KAF7826242.1"/>
    <property type="molecule type" value="Genomic_DNA"/>
</dbReference>
<keyword evidence="3" id="KW-1185">Reference proteome</keyword>
<gene>
    <name evidence="2" type="ORF">G2W53_017406</name>
</gene>
<organism evidence="2 3">
    <name type="scientific">Senna tora</name>
    <dbReference type="NCBI Taxonomy" id="362788"/>
    <lineage>
        <taxon>Eukaryota</taxon>
        <taxon>Viridiplantae</taxon>
        <taxon>Streptophyta</taxon>
        <taxon>Embryophyta</taxon>
        <taxon>Tracheophyta</taxon>
        <taxon>Spermatophyta</taxon>
        <taxon>Magnoliopsida</taxon>
        <taxon>eudicotyledons</taxon>
        <taxon>Gunneridae</taxon>
        <taxon>Pentapetalae</taxon>
        <taxon>rosids</taxon>
        <taxon>fabids</taxon>
        <taxon>Fabales</taxon>
        <taxon>Fabaceae</taxon>
        <taxon>Caesalpinioideae</taxon>
        <taxon>Cassia clade</taxon>
        <taxon>Senna</taxon>
    </lineage>
</organism>
<sequence length="26" mass="2731">MVVTWWEQAEAVSGGSGPHSTSPTTK</sequence>
<protein>
    <submittedName>
        <fullName evidence="2">Uncharacterized protein</fullName>
    </submittedName>
</protein>
<dbReference type="Proteomes" id="UP000634136">
    <property type="component" value="Unassembled WGS sequence"/>
</dbReference>
<evidence type="ECO:0000313" key="2">
    <source>
        <dbReference type="EMBL" id="KAF7826242.1"/>
    </source>
</evidence>
<accession>A0A834TRU3</accession>
<name>A0A834TRU3_9FABA</name>
<comment type="caution">
    <text evidence="2">The sequence shown here is derived from an EMBL/GenBank/DDBJ whole genome shotgun (WGS) entry which is preliminary data.</text>
</comment>
<feature type="region of interest" description="Disordered" evidence="1">
    <location>
        <begin position="1"/>
        <end position="26"/>
    </location>
</feature>
<reference evidence="2" key="1">
    <citation type="submission" date="2020-09" db="EMBL/GenBank/DDBJ databases">
        <title>Genome-Enabled Discovery of Anthraquinone Biosynthesis in Senna tora.</title>
        <authorList>
            <person name="Kang S.-H."/>
            <person name="Pandey R.P."/>
            <person name="Lee C.-M."/>
            <person name="Sim J.-S."/>
            <person name="Jeong J.-T."/>
            <person name="Choi B.-S."/>
            <person name="Jung M."/>
            <person name="Ginzburg D."/>
            <person name="Zhao K."/>
            <person name="Won S.Y."/>
            <person name="Oh T.-J."/>
            <person name="Yu Y."/>
            <person name="Kim N.-H."/>
            <person name="Lee O.R."/>
            <person name="Lee T.-H."/>
            <person name="Bashyal P."/>
            <person name="Kim T.-S."/>
            <person name="Lee W.-H."/>
            <person name="Kawkins C."/>
            <person name="Kim C.-K."/>
            <person name="Kim J.S."/>
            <person name="Ahn B.O."/>
            <person name="Rhee S.Y."/>
            <person name="Sohng J.K."/>
        </authorList>
    </citation>
    <scope>NUCLEOTIDE SEQUENCE</scope>
    <source>
        <tissue evidence="2">Leaf</tissue>
    </source>
</reference>
<dbReference type="AlphaFoldDB" id="A0A834TRU3"/>
<evidence type="ECO:0000256" key="1">
    <source>
        <dbReference type="SAM" id="MobiDB-lite"/>
    </source>
</evidence>
<evidence type="ECO:0000313" key="3">
    <source>
        <dbReference type="Proteomes" id="UP000634136"/>
    </source>
</evidence>
<proteinExistence type="predicted"/>